<dbReference type="NCBIfam" id="TIGR04336">
    <property type="entry name" value="AmmeMemoSam_B"/>
    <property type="match status" value="1"/>
</dbReference>
<dbReference type="EMBL" id="CP002098">
    <property type="protein sequence ID" value="ADM28268.1"/>
    <property type="molecule type" value="Genomic_DNA"/>
</dbReference>
<dbReference type="CDD" id="cd07361">
    <property type="entry name" value="MEMO_like"/>
    <property type="match status" value="1"/>
</dbReference>
<dbReference type="HAMAP" id="MF_00055">
    <property type="entry name" value="MEMO1"/>
    <property type="match status" value="1"/>
</dbReference>
<comment type="similarity">
    <text evidence="1 2">Belongs to the MEMO1 family.</text>
</comment>
<dbReference type="HOGENOM" id="CLU_038085_2_0_2"/>
<evidence type="ECO:0000313" key="4">
    <source>
        <dbReference type="Proteomes" id="UP000001304"/>
    </source>
</evidence>
<dbReference type="PANTHER" id="PTHR11060">
    <property type="entry name" value="PROTEIN MEMO1"/>
    <property type="match status" value="1"/>
</dbReference>
<name>E0SQL2_IGNAA</name>
<dbReference type="PANTHER" id="PTHR11060:SF0">
    <property type="entry name" value="PROTEIN MEMO1"/>
    <property type="match status" value="1"/>
</dbReference>
<dbReference type="InterPro" id="IPR002737">
    <property type="entry name" value="MEMO1_fam"/>
</dbReference>
<dbReference type="Pfam" id="PF01875">
    <property type="entry name" value="Memo"/>
    <property type="match status" value="1"/>
</dbReference>
<proteinExistence type="inferred from homology"/>
<gene>
    <name evidence="3" type="ordered locus">Igag_1466</name>
</gene>
<organism evidence="3 4">
    <name type="scientific">Ignisphaera aggregans (strain DSM 17230 / JCM 13409 / AQ1.S1)</name>
    <dbReference type="NCBI Taxonomy" id="583356"/>
    <lineage>
        <taxon>Archaea</taxon>
        <taxon>Thermoproteota</taxon>
        <taxon>Thermoprotei</taxon>
        <taxon>Desulfurococcales</taxon>
        <taxon>Desulfurococcaceae</taxon>
        <taxon>Ignisphaera</taxon>
    </lineage>
</organism>
<evidence type="ECO:0000256" key="1">
    <source>
        <dbReference type="ARBA" id="ARBA00006315"/>
    </source>
</evidence>
<dbReference type="AlphaFoldDB" id="E0SQL2"/>
<keyword evidence="4" id="KW-1185">Reference proteome</keyword>
<protein>
    <recommendedName>
        <fullName evidence="2">MEMO1 family protein Igag_1466</fullName>
    </recommendedName>
</protein>
<dbReference type="KEGG" id="iag:Igag_1466"/>
<dbReference type="BioCyc" id="IAGG583356:GHAH-1455-MONOMER"/>
<accession>E0SQL2</accession>
<dbReference type="SUPFAM" id="SSF53213">
    <property type="entry name" value="LigB-like"/>
    <property type="match status" value="1"/>
</dbReference>
<dbReference type="Proteomes" id="UP000001304">
    <property type="component" value="Chromosome"/>
</dbReference>
<evidence type="ECO:0000313" key="3">
    <source>
        <dbReference type="EMBL" id="ADM28268.1"/>
    </source>
</evidence>
<dbReference type="Gene3D" id="3.40.830.10">
    <property type="entry name" value="LigB-like"/>
    <property type="match status" value="1"/>
</dbReference>
<dbReference type="STRING" id="583356.Igag_1466"/>
<reference evidence="3 4" key="1">
    <citation type="journal article" date="2010" name="Stand. Genomic Sci.">
        <title>Complete genome sequence of Ignisphaera aggregans type strain (AQ1.S1).</title>
        <authorList>
            <person name="Goker M."/>
            <person name="Held B."/>
            <person name="Lapidus A."/>
            <person name="Nolan M."/>
            <person name="Spring S."/>
            <person name="Yasawong M."/>
            <person name="Lucas S."/>
            <person name="Glavina Del Rio T."/>
            <person name="Tice H."/>
            <person name="Cheng J.F."/>
            <person name="Goodwin L."/>
            <person name="Tapia R."/>
            <person name="Pitluck S."/>
            <person name="Liolios K."/>
            <person name="Ivanova N."/>
            <person name="Mavromatis K."/>
            <person name="Mikhailova N."/>
            <person name="Pati A."/>
            <person name="Chen A."/>
            <person name="Palaniappan K."/>
            <person name="Brambilla E."/>
            <person name="Land M."/>
            <person name="Hauser L."/>
            <person name="Chang Y.J."/>
            <person name="Jeffries C.D."/>
            <person name="Brettin T."/>
            <person name="Detter J.C."/>
            <person name="Han C."/>
            <person name="Rohde M."/>
            <person name="Sikorski J."/>
            <person name="Woyke T."/>
            <person name="Bristow J."/>
            <person name="Eisen J.A."/>
            <person name="Markowitz V."/>
            <person name="Hugenholtz P."/>
            <person name="Kyrpides N.C."/>
            <person name="Klenk H.P."/>
        </authorList>
    </citation>
    <scope>NUCLEOTIDE SEQUENCE [LARGE SCALE GENOMIC DNA]</scope>
    <source>
        <strain evidence="4">DSM 17230 / JCM 13409 / AQ1.S1</strain>
    </source>
</reference>
<evidence type="ECO:0000256" key="2">
    <source>
        <dbReference type="HAMAP-Rule" id="MF_00055"/>
    </source>
</evidence>
<sequence>MEIREPQAAIWGFYPISRTSLIKEIEKMFKDSAKGPGSLPIVGSKKGQKHIIGGVVPHAGYGYSGFCAAWLYKELGEHIDNIDVVVIMGTNHTGFGGKITTTTYYKRWSTPLGEIDVDINFINRLKNYYPNLDDDALAHTREHSVEVQLPFLQYLYGNKFSLVPIVVRDITEEEATTFSKALNKAINEDDRRFVVLASSDFTHHGDLYGYTIFYENIAANVRKLDLMFIEAIVNLDTRRFLSLIDKYNATVCGYGAIAILMEYSKINGARASLLKYYHSADITGDEDIVVGYASIVFYK</sequence>